<dbReference type="Proteomes" id="UP000193642">
    <property type="component" value="Unassembled WGS sequence"/>
</dbReference>
<feature type="region of interest" description="Disordered" evidence="1">
    <location>
        <begin position="102"/>
        <end position="128"/>
    </location>
</feature>
<feature type="region of interest" description="Disordered" evidence="1">
    <location>
        <begin position="31"/>
        <end position="52"/>
    </location>
</feature>
<keyword evidence="3" id="KW-1185">Reference proteome</keyword>
<evidence type="ECO:0000313" key="3">
    <source>
        <dbReference type="Proteomes" id="UP000193642"/>
    </source>
</evidence>
<proteinExistence type="predicted"/>
<dbReference type="EMBL" id="MCGO01000031">
    <property type="protein sequence ID" value="ORY41556.1"/>
    <property type="molecule type" value="Genomic_DNA"/>
</dbReference>
<evidence type="ECO:0000313" key="2">
    <source>
        <dbReference type="EMBL" id="ORY41556.1"/>
    </source>
</evidence>
<evidence type="ECO:0000256" key="1">
    <source>
        <dbReference type="SAM" id="MobiDB-lite"/>
    </source>
</evidence>
<dbReference type="AlphaFoldDB" id="A0A1Y2C3M4"/>
<name>A0A1Y2C3M4_9FUNG</name>
<reference evidence="2 3" key="1">
    <citation type="submission" date="2016-07" db="EMBL/GenBank/DDBJ databases">
        <title>Pervasive Adenine N6-methylation of Active Genes in Fungi.</title>
        <authorList>
            <consortium name="DOE Joint Genome Institute"/>
            <person name="Mondo S.J."/>
            <person name="Dannebaum R.O."/>
            <person name="Kuo R.C."/>
            <person name="Labutti K."/>
            <person name="Haridas S."/>
            <person name="Kuo A."/>
            <person name="Salamov A."/>
            <person name="Ahrendt S.R."/>
            <person name="Lipzen A."/>
            <person name="Sullivan W."/>
            <person name="Andreopoulos W.B."/>
            <person name="Clum A."/>
            <person name="Lindquist E."/>
            <person name="Daum C."/>
            <person name="Ramamoorthy G.K."/>
            <person name="Gryganskyi A."/>
            <person name="Culley D."/>
            <person name="Magnuson J.K."/>
            <person name="James T.Y."/>
            <person name="O'Malley M.A."/>
            <person name="Stajich J.E."/>
            <person name="Spatafora J.W."/>
            <person name="Visel A."/>
            <person name="Grigoriev I.V."/>
        </authorList>
    </citation>
    <scope>NUCLEOTIDE SEQUENCE [LARGE SCALE GENOMIC DNA]</scope>
    <source>
        <strain evidence="2 3">JEL800</strain>
    </source>
</reference>
<accession>A0A1Y2C3M4</accession>
<sequence length="169" mass="18437">MAEKIAQLEKRVRELEEENQALKRIKVPDVASPNTPISAYPTSNSFHPQQQHSYPSYPMYAYPPPPPPYPYYYPHPPPHSIPQHAPVMPHWAQPLQPMIPPNMWSAGHPPTTVPAPLPPNTLSSSTSSIALAPIPTPVLQKFESPDLVSPAAERPSGHPSSSGAPPSAM</sequence>
<feature type="compositionally biased region" description="Polar residues" evidence="1">
    <location>
        <begin position="32"/>
        <end position="51"/>
    </location>
</feature>
<feature type="compositionally biased region" description="Low complexity" evidence="1">
    <location>
        <begin position="157"/>
        <end position="169"/>
    </location>
</feature>
<organism evidence="2 3">
    <name type="scientific">Rhizoclosmatium globosum</name>
    <dbReference type="NCBI Taxonomy" id="329046"/>
    <lineage>
        <taxon>Eukaryota</taxon>
        <taxon>Fungi</taxon>
        <taxon>Fungi incertae sedis</taxon>
        <taxon>Chytridiomycota</taxon>
        <taxon>Chytridiomycota incertae sedis</taxon>
        <taxon>Chytridiomycetes</taxon>
        <taxon>Chytridiales</taxon>
        <taxon>Chytriomycetaceae</taxon>
        <taxon>Rhizoclosmatium</taxon>
    </lineage>
</organism>
<feature type="region of interest" description="Disordered" evidence="1">
    <location>
        <begin position="141"/>
        <end position="169"/>
    </location>
</feature>
<protein>
    <submittedName>
        <fullName evidence="2">Uncharacterized protein</fullName>
    </submittedName>
</protein>
<comment type="caution">
    <text evidence="2">The sequence shown here is derived from an EMBL/GenBank/DDBJ whole genome shotgun (WGS) entry which is preliminary data.</text>
</comment>
<gene>
    <name evidence="2" type="ORF">BCR33DRAFT_718720</name>
</gene>